<sequence length="109" mass="11898">MQEDTMQDDTMHHSPASKSAKIVYRPLGLLSGLLGGLIASQIFRQLWKRATPYGRGHHDAPKALSTAYPLKEILAASVLQGAIYALVKALIDRGGARLFERVTGKWPGD</sequence>
<name>A0A5A7NRE6_9MICC</name>
<protein>
    <submittedName>
        <fullName evidence="2">Membrane protein</fullName>
    </submittedName>
</protein>
<reference evidence="2 3" key="1">
    <citation type="submission" date="2019-09" db="EMBL/GenBank/DDBJ databases">
        <title>Arthrobacter zafarii sp. nov., a moderately thermotolerant and halotolerant actinobacterium isolated from Cholistan desert soil of Pakistan.</title>
        <authorList>
            <person name="Amin A."/>
            <person name="Ahmed I."/>
            <person name="Khalid N."/>
            <person name="Schumann P."/>
            <person name="Busse H.J."/>
            <person name="Khan I.U."/>
            <person name="Li S."/>
            <person name="Li W.J."/>
        </authorList>
    </citation>
    <scope>NUCLEOTIDE SEQUENCE [LARGE SCALE GENOMIC DNA]</scope>
    <source>
        <strain evidence="2 3">NCCP-1664</strain>
    </source>
</reference>
<evidence type="ECO:0000313" key="2">
    <source>
        <dbReference type="EMBL" id="GER22388.1"/>
    </source>
</evidence>
<keyword evidence="3" id="KW-1185">Reference proteome</keyword>
<keyword evidence="1" id="KW-1133">Transmembrane helix</keyword>
<proteinExistence type="predicted"/>
<accession>A0A5A7NRE6</accession>
<dbReference type="Pfam" id="PF14019">
    <property type="entry name" value="DUF4235"/>
    <property type="match status" value="1"/>
</dbReference>
<organism evidence="2 3">
    <name type="scientific">Zafaria cholistanensis</name>
    <dbReference type="NCBI Taxonomy" id="1682741"/>
    <lineage>
        <taxon>Bacteria</taxon>
        <taxon>Bacillati</taxon>
        <taxon>Actinomycetota</taxon>
        <taxon>Actinomycetes</taxon>
        <taxon>Micrococcales</taxon>
        <taxon>Micrococcaceae</taxon>
        <taxon>Zafaria</taxon>
    </lineage>
</organism>
<evidence type="ECO:0000256" key="1">
    <source>
        <dbReference type="SAM" id="Phobius"/>
    </source>
</evidence>
<gene>
    <name evidence="2" type="ORF">NCCP1664_08850</name>
</gene>
<evidence type="ECO:0000313" key="3">
    <source>
        <dbReference type="Proteomes" id="UP000325307"/>
    </source>
</evidence>
<dbReference type="InterPro" id="IPR025329">
    <property type="entry name" value="DUF4235"/>
</dbReference>
<keyword evidence="1" id="KW-0812">Transmembrane</keyword>
<dbReference type="Proteomes" id="UP000325307">
    <property type="component" value="Unassembled WGS sequence"/>
</dbReference>
<dbReference type="EMBL" id="BKDJ01000003">
    <property type="protein sequence ID" value="GER22388.1"/>
    <property type="molecule type" value="Genomic_DNA"/>
</dbReference>
<keyword evidence="1" id="KW-0472">Membrane</keyword>
<comment type="caution">
    <text evidence="2">The sequence shown here is derived from an EMBL/GenBank/DDBJ whole genome shotgun (WGS) entry which is preliminary data.</text>
</comment>
<feature type="transmembrane region" description="Helical" evidence="1">
    <location>
        <begin position="22"/>
        <end position="43"/>
    </location>
</feature>
<dbReference type="AlphaFoldDB" id="A0A5A7NRE6"/>